<dbReference type="CDD" id="cd00882">
    <property type="entry name" value="Ras_like_GTPase"/>
    <property type="match status" value="1"/>
</dbReference>
<keyword evidence="2" id="KW-0547">Nucleotide-binding</keyword>
<organism evidence="7 8">
    <name type="scientific">Mytilus coruscus</name>
    <name type="common">Sea mussel</name>
    <dbReference type="NCBI Taxonomy" id="42192"/>
    <lineage>
        <taxon>Eukaryota</taxon>
        <taxon>Metazoa</taxon>
        <taxon>Spiralia</taxon>
        <taxon>Lophotrochozoa</taxon>
        <taxon>Mollusca</taxon>
        <taxon>Bivalvia</taxon>
        <taxon>Autobranchia</taxon>
        <taxon>Pteriomorphia</taxon>
        <taxon>Mytilida</taxon>
        <taxon>Mytiloidea</taxon>
        <taxon>Mytilidae</taxon>
        <taxon>Mytilinae</taxon>
        <taxon>Mytilus</taxon>
    </lineage>
</organism>
<evidence type="ECO:0000256" key="3">
    <source>
        <dbReference type="SAM" id="Coils"/>
    </source>
</evidence>
<feature type="transmembrane region" description="Helical" evidence="4">
    <location>
        <begin position="223"/>
        <end position="241"/>
    </location>
</feature>
<evidence type="ECO:0000313" key="7">
    <source>
        <dbReference type="EMBL" id="CAC5371473.1"/>
    </source>
</evidence>
<evidence type="ECO:0000256" key="1">
    <source>
        <dbReference type="ARBA" id="ARBA00008535"/>
    </source>
</evidence>
<evidence type="ECO:0000259" key="6">
    <source>
        <dbReference type="Pfam" id="PF04548"/>
    </source>
</evidence>
<name>A0A6J8ASK3_MYTCO</name>
<dbReference type="PANTHER" id="PTHR32046">
    <property type="entry name" value="G DOMAIN-CONTAINING PROTEIN"/>
    <property type="match status" value="1"/>
</dbReference>
<dbReference type="Gene3D" id="3.40.50.300">
    <property type="entry name" value="P-loop containing nucleotide triphosphate hydrolases"/>
    <property type="match status" value="1"/>
</dbReference>
<proteinExistence type="inferred from homology"/>
<feature type="coiled-coil region" evidence="3">
    <location>
        <begin position="653"/>
        <end position="680"/>
    </location>
</feature>
<dbReference type="Pfam" id="PF04548">
    <property type="entry name" value="AIG1"/>
    <property type="match status" value="1"/>
</dbReference>
<feature type="domain" description="AIG1-type G" evidence="6">
    <location>
        <begin position="425"/>
        <end position="589"/>
    </location>
</feature>
<dbReference type="AlphaFoldDB" id="A0A6J8ASK3"/>
<dbReference type="InterPro" id="IPR006703">
    <property type="entry name" value="G_AIG1"/>
</dbReference>
<feature type="chain" id="PRO_5026749946" description="AIG1-type G domain-containing protein" evidence="5">
    <location>
        <begin position="22"/>
        <end position="864"/>
    </location>
</feature>
<gene>
    <name evidence="7" type="ORF">MCOR_9917</name>
</gene>
<protein>
    <recommendedName>
        <fullName evidence="6">AIG1-type G domain-containing protein</fullName>
    </recommendedName>
</protein>
<dbReference type="PANTHER" id="PTHR32046:SF14">
    <property type="match status" value="1"/>
</dbReference>
<dbReference type="GO" id="GO:0005525">
    <property type="term" value="F:GTP binding"/>
    <property type="evidence" value="ECO:0007669"/>
    <property type="project" value="InterPro"/>
</dbReference>
<sequence>MIGRKYLIILLVPLTALKVVSYDLTCPEKLHRTYRMQSFCNTTLLTSYSCLLDKHSNEFKESCEEEPNFVRPGQRYVINGFRTNTDCSKSTYQPFKFWSQKYSKCIYIKSLCNGIGQLLYESTSTTEDNTCGCDHNNGYSFLVKPRNTCYCVPTEQDCTCFKKKCPPNTSLSPDYRCMSNFTSLDMSLCQKNIHPRNMEKTDTFHIMSSEIKGSKQTHRGKNYVVTVVFAATVMMCLAVFLKEHFPKIEKLLKKRILSKFDLHIFPMLTSASSITISLDQTKLNNFNEYNNTQAHYEIKYKQHEMAHFTTLCELNDESELKLKELKSNTFYDVYVYLCDKDGRNRLLSQTTRKTNKSCADVLKDKACLKDNSRKPYLYQLKPVNVSRTLMKMNENIGNGNTSLRVRYCDLIKEYKRGINTSEEKTLLLLGATGTGKSELINALMNYVAGVSYNDDCRFVLVYQTAEEEARQKKQHESQTSSVTVYRLPKIEGSKVSFNLNIIDTPGFNDTRQDFDKTITTQIEEVFKDAINHLDAILVVVPNAITTLSDGQQHVFTSILNMFGEDIAKNVFVALTHFDGGTTDNVLQVLKDAKVPYNDFFKFNNSNVLSEFEIDSTQEDIWNNRTHSFDELFAKLETTPKTTVISSIKVMSARTKLEIRLSELKENLSEQAQVIANYMSRDYKHVLEAIAKECPENKKNARYHALVPVTSRRFHFLKSVNCIKCERTCHKMSFLSGDEVISEGKCRVCKCDVSKHRREHHAYSIKYETQVVSGQDAVDNQQMRQQSFSTFYDTLVDIQNLIIELKENALAKNALDLSGYIQCLIKHEESMGKKGFEMRVRILQKIFEHIDANEFTKELTIDSLM</sequence>
<feature type="signal peptide" evidence="5">
    <location>
        <begin position="1"/>
        <end position="21"/>
    </location>
</feature>
<accession>A0A6J8ASK3</accession>
<evidence type="ECO:0000313" key="8">
    <source>
        <dbReference type="Proteomes" id="UP000507470"/>
    </source>
</evidence>
<dbReference type="SUPFAM" id="SSF52540">
    <property type="entry name" value="P-loop containing nucleoside triphosphate hydrolases"/>
    <property type="match status" value="2"/>
</dbReference>
<comment type="similarity">
    <text evidence="1">Belongs to the TRAFAC class TrmE-Era-EngA-EngB-Septin-like GTPase superfamily. AIG1/Toc34/Toc159-like paraseptin GTPase family. IAN subfamily.</text>
</comment>
<dbReference type="Proteomes" id="UP000507470">
    <property type="component" value="Unassembled WGS sequence"/>
</dbReference>
<reference evidence="7 8" key="1">
    <citation type="submission" date="2020-06" db="EMBL/GenBank/DDBJ databases">
        <authorList>
            <person name="Li R."/>
            <person name="Bekaert M."/>
        </authorList>
    </citation>
    <scope>NUCLEOTIDE SEQUENCE [LARGE SCALE GENOMIC DNA]</scope>
    <source>
        <strain evidence="8">wild</strain>
    </source>
</reference>
<dbReference type="OrthoDB" id="8954335at2759"/>
<keyword evidence="3" id="KW-0175">Coiled coil</keyword>
<keyword evidence="4" id="KW-0472">Membrane</keyword>
<evidence type="ECO:0000256" key="2">
    <source>
        <dbReference type="ARBA" id="ARBA00022741"/>
    </source>
</evidence>
<keyword evidence="4" id="KW-0812">Transmembrane</keyword>
<dbReference type="EMBL" id="CACVKT020001763">
    <property type="protein sequence ID" value="CAC5371473.1"/>
    <property type="molecule type" value="Genomic_DNA"/>
</dbReference>
<keyword evidence="8" id="KW-1185">Reference proteome</keyword>
<keyword evidence="5" id="KW-0732">Signal</keyword>
<keyword evidence="4" id="KW-1133">Transmembrane helix</keyword>
<evidence type="ECO:0000256" key="4">
    <source>
        <dbReference type="SAM" id="Phobius"/>
    </source>
</evidence>
<dbReference type="InterPro" id="IPR027417">
    <property type="entry name" value="P-loop_NTPase"/>
</dbReference>
<evidence type="ECO:0000256" key="5">
    <source>
        <dbReference type="SAM" id="SignalP"/>
    </source>
</evidence>